<sequence>MEGRLIRFYIILNKRYIVPMTAKILHSFKKRNADMKHPKPSHYVITPETLEKWGIFEEKCQYLKDEIADDFDVVSFMKSKAKNEVDPSKIRLTKMSKAQLKQEEATGNKLESSREATEDSKLEPGNESTECKSELKEKMEAKPETETK</sequence>
<feature type="region of interest" description="Disordered" evidence="1">
    <location>
        <begin position="93"/>
        <end position="148"/>
    </location>
</feature>
<protein>
    <submittedName>
        <fullName evidence="3">Uncharacterized protein</fullName>
    </submittedName>
</protein>
<evidence type="ECO:0000313" key="3">
    <source>
        <dbReference type="WBParaSite" id="ACRNAN_scaffold5827.g10501.t1"/>
    </source>
</evidence>
<evidence type="ECO:0000313" key="2">
    <source>
        <dbReference type="Proteomes" id="UP000887540"/>
    </source>
</evidence>
<keyword evidence="2" id="KW-1185">Reference proteome</keyword>
<dbReference type="Proteomes" id="UP000887540">
    <property type="component" value="Unplaced"/>
</dbReference>
<feature type="compositionally biased region" description="Basic and acidic residues" evidence="1">
    <location>
        <begin position="100"/>
        <end position="148"/>
    </location>
</feature>
<dbReference type="AlphaFoldDB" id="A0A914E7B7"/>
<reference evidence="3" key="1">
    <citation type="submission" date="2022-11" db="UniProtKB">
        <authorList>
            <consortium name="WormBaseParasite"/>
        </authorList>
    </citation>
    <scope>IDENTIFICATION</scope>
</reference>
<name>A0A914E7B7_9BILA</name>
<accession>A0A914E7B7</accession>
<proteinExistence type="predicted"/>
<dbReference type="WBParaSite" id="ACRNAN_scaffold5827.g10501.t1">
    <property type="protein sequence ID" value="ACRNAN_scaffold5827.g10501.t1"/>
    <property type="gene ID" value="ACRNAN_scaffold5827.g10501"/>
</dbReference>
<evidence type="ECO:0000256" key="1">
    <source>
        <dbReference type="SAM" id="MobiDB-lite"/>
    </source>
</evidence>
<organism evidence="2 3">
    <name type="scientific">Acrobeloides nanus</name>
    <dbReference type="NCBI Taxonomy" id="290746"/>
    <lineage>
        <taxon>Eukaryota</taxon>
        <taxon>Metazoa</taxon>
        <taxon>Ecdysozoa</taxon>
        <taxon>Nematoda</taxon>
        <taxon>Chromadorea</taxon>
        <taxon>Rhabditida</taxon>
        <taxon>Tylenchina</taxon>
        <taxon>Cephalobomorpha</taxon>
        <taxon>Cephaloboidea</taxon>
        <taxon>Cephalobidae</taxon>
        <taxon>Acrobeloides</taxon>
    </lineage>
</organism>